<evidence type="ECO:0000313" key="3">
    <source>
        <dbReference type="Proteomes" id="UP001066276"/>
    </source>
</evidence>
<protein>
    <submittedName>
        <fullName evidence="2">Uncharacterized protein</fullName>
    </submittedName>
</protein>
<dbReference type="Proteomes" id="UP001066276">
    <property type="component" value="Chromosome 7"/>
</dbReference>
<feature type="region of interest" description="Disordered" evidence="1">
    <location>
        <begin position="71"/>
        <end position="95"/>
    </location>
</feature>
<dbReference type="EMBL" id="JANPWB010000011">
    <property type="protein sequence ID" value="KAJ1129558.1"/>
    <property type="molecule type" value="Genomic_DNA"/>
</dbReference>
<dbReference type="AlphaFoldDB" id="A0AAV7PSV1"/>
<gene>
    <name evidence="2" type="ORF">NDU88_007926</name>
</gene>
<keyword evidence="3" id="KW-1185">Reference proteome</keyword>
<feature type="region of interest" description="Disordered" evidence="1">
    <location>
        <begin position="1"/>
        <end position="23"/>
    </location>
</feature>
<sequence length="132" mass="13623">MVRADGVWPRLRPRPAVGPGKGIPSPCTNFLDHRLLAGGSWSIFRASVWGMSGDLVRVGPVRPVRAWRPEGGVACAPDEVGPGPMSTPGRRQGEAEETVAAGLEQCVLGSSLLMPVTSGGAPGLGRPEGSST</sequence>
<evidence type="ECO:0000313" key="2">
    <source>
        <dbReference type="EMBL" id="KAJ1129558.1"/>
    </source>
</evidence>
<proteinExistence type="predicted"/>
<accession>A0AAV7PSV1</accession>
<name>A0AAV7PSV1_PLEWA</name>
<organism evidence="2 3">
    <name type="scientific">Pleurodeles waltl</name>
    <name type="common">Iberian ribbed newt</name>
    <dbReference type="NCBI Taxonomy" id="8319"/>
    <lineage>
        <taxon>Eukaryota</taxon>
        <taxon>Metazoa</taxon>
        <taxon>Chordata</taxon>
        <taxon>Craniata</taxon>
        <taxon>Vertebrata</taxon>
        <taxon>Euteleostomi</taxon>
        <taxon>Amphibia</taxon>
        <taxon>Batrachia</taxon>
        <taxon>Caudata</taxon>
        <taxon>Salamandroidea</taxon>
        <taxon>Salamandridae</taxon>
        <taxon>Pleurodelinae</taxon>
        <taxon>Pleurodeles</taxon>
    </lineage>
</organism>
<reference evidence="2" key="1">
    <citation type="journal article" date="2022" name="bioRxiv">
        <title>Sequencing and chromosome-scale assembly of the giantPleurodeles waltlgenome.</title>
        <authorList>
            <person name="Brown T."/>
            <person name="Elewa A."/>
            <person name="Iarovenko S."/>
            <person name="Subramanian E."/>
            <person name="Araus A.J."/>
            <person name="Petzold A."/>
            <person name="Susuki M."/>
            <person name="Suzuki K.-i.T."/>
            <person name="Hayashi T."/>
            <person name="Toyoda A."/>
            <person name="Oliveira C."/>
            <person name="Osipova E."/>
            <person name="Leigh N.D."/>
            <person name="Simon A."/>
            <person name="Yun M.H."/>
        </authorList>
    </citation>
    <scope>NUCLEOTIDE SEQUENCE</scope>
    <source>
        <strain evidence="2">20211129_DDA</strain>
        <tissue evidence="2">Liver</tissue>
    </source>
</reference>
<evidence type="ECO:0000256" key="1">
    <source>
        <dbReference type="SAM" id="MobiDB-lite"/>
    </source>
</evidence>
<comment type="caution">
    <text evidence="2">The sequence shown here is derived from an EMBL/GenBank/DDBJ whole genome shotgun (WGS) entry which is preliminary data.</text>
</comment>